<feature type="transmembrane region" description="Helical" evidence="5">
    <location>
        <begin position="278"/>
        <end position="304"/>
    </location>
</feature>
<dbReference type="PIRSF" id="PIRSF006060">
    <property type="entry name" value="AA_transporter"/>
    <property type="match status" value="1"/>
</dbReference>
<dbReference type="PANTHER" id="PTHR11785">
    <property type="entry name" value="AMINO ACID TRANSPORTER"/>
    <property type="match status" value="1"/>
</dbReference>
<feature type="transmembrane region" description="Helical" evidence="5">
    <location>
        <begin position="392"/>
        <end position="410"/>
    </location>
</feature>
<evidence type="ECO:0000256" key="4">
    <source>
        <dbReference type="ARBA" id="ARBA00023136"/>
    </source>
</evidence>
<evidence type="ECO:0000313" key="6">
    <source>
        <dbReference type="EMBL" id="QOY89648.1"/>
    </source>
</evidence>
<dbReference type="EMBL" id="CP063849">
    <property type="protein sequence ID" value="QOY89648.1"/>
    <property type="molecule type" value="Genomic_DNA"/>
</dbReference>
<feature type="transmembrane region" description="Helical" evidence="5">
    <location>
        <begin position="325"/>
        <end position="344"/>
    </location>
</feature>
<keyword evidence="4 5" id="KW-0472">Membrane</keyword>
<feature type="transmembrane region" description="Helical" evidence="5">
    <location>
        <begin position="416"/>
        <end position="433"/>
    </location>
</feature>
<dbReference type="InterPro" id="IPR002293">
    <property type="entry name" value="AA/rel_permease1"/>
</dbReference>
<sequence>MAEVRPKRALGVFDATMIVMGGIVGSGIFINPYVVALHVHTPVLILGAWLMGGGLAMMGAFIWAELATRLPDFGGQYMYLREAYHPLVAFLYGWVLLLVTQTGGMAAVAITFARYFREISGLDFSDGAIAAAALLGLTAINCLGVRAGSNAQTVLMLLRAGAIAVMVLLGLFLGGGELHWSPVLDQPVSFGLIAAIGAAIVPIAFAYGGWQTASFITGEMRNPGRDLSRGLVLGVTGVVVLYLSVNFVCLKMLGAQGLAATKTPATAVMRAILGDRGAWWIAIGIATSTLGFLSQGILTAPRVYYTMARDGLFFESVGRLSPKSGVPVVAIVLQGVMATLIALSGRYEQILNYVVSVDFISFGLTAAALFVVRAKRRGLTGEGVFHTPGHPWTTSVFVLACAGIVASTVSSSPENSLVGLSILAGGIPVYFYWGRWKRRPGGKEA</sequence>
<evidence type="ECO:0000313" key="7">
    <source>
        <dbReference type="Proteomes" id="UP000593892"/>
    </source>
</evidence>
<dbReference type="GO" id="GO:0015179">
    <property type="term" value="F:L-amino acid transmembrane transporter activity"/>
    <property type="evidence" value="ECO:0007669"/>
    <property type="project" value="TreeGrafter"/>
</dbReference>
<evidence type="ECO:0000256" key="1">
    <source>
        <dbReference type="ARBA" id="ARBA00004141"/>
    </source>
</evidence>
<evidence type="ECO:0000256" key="3">
    <source>
        <dbReference type="ARBA" id="ARBA00022989"/>
    </source>
</evidence>
<dbReference type="GO" id="GO:0016020">
    <property type="term" value="C:membrane"/>
    <property type="evidence" value="ECO:0007669"/>
    <property type="project" value="UniProtKB-SubCell"/>
</dbReference>
<protein>
    <submittedName>
        <fullName evidence="6">Amino acid permease</fullName>
    </submittedName>
</protein>
<feature type="transmembrane region" description="Helical" evidence="5">
    <location>
        <begin position="231"/>
        <end position="253"/>
    </location>
</feature>
<dbReference type="InterPro" id="IPR050598">
    <property type="entry name" value="AminoAcid_Transporter"/>
</dbReference>
<feature type="transmembrane region" description="Helical" evidence="5">
    <location>
        <begin position="12"/>
        <end position="31"/>
    </location>
</feature>
<dbReference type="Gene3D" id="1.20.1740.10">
    <property type="entry name" value="Amino acid/polyamine transporter I"/>
    <property type="match status" value="1"/>
</dbReference>
<feature type="transmembrane region" description="Helical" evidence="5">
    <location>
        <begin position="87"/>
        <end position="116"/>
    </location>
</feature>
<organism evidence="6 7">
    <name type="scientific">Paludibaculum fermentans</name>
    <dbReference type="NCBI Taxonomy" id="1473598"/>
    <lineage>
        <taxon>Bacteria</taxon>
        <taxon>Pseudomonadati</taxon>
        <taxon>Acidobacteriota</taxon>
        <taxon>Terriglobia</taxon>
        <taxon>Bryobacterales</taxon>
        <taxon>Bryobacteraceae</taxon>
        <taxon>Paludibaculum</taxon>
    </lineage>
</organism>
<proteinExistence type="predicted"/>
<dbReference type="Proteomes" id="UP000593892">
    <property type="component" value="Chromosome"/>
</dbReference>
<name>A0A7S7SM91_PALFE</name>
<accession>A0A7S7SM91</accession>
<feature type="transmembrane region" description="Helical" evidence="5">
    <location>
        <begin position="350"/>
        <end position="372"/>
    </location>
</feature>
<dbReference type="RefSeq" id="WP_194451310.1">
    <property type="nucleotide sequence ID" value="NZ_CP063849.1"/>
</dbReference>
<feature type="transmembrane region" description="Helical" evidence="5">
    <location>
        <begin position="157"/>
        <end position="176"/>
    </location>
</feature>
<feature type="transmembrane region" description="Helical" evidence="5">
    <location>
        <begin position="188"/>
        <end position="210"/>
    </location>
</feature>
<dbReference type="PANTHER" id="PTHR11785:SF512">
    <property type="entry name" value="SOBREMESA, ISOFORM B"/>
    <property type="match status" value="1"/>
</dbReference>
<evidence type="ECO:0000256" key="2">
    <source>
        <dbReference type="ARBA" id="ARBA00022692"/>
    </source>
</evidence>
<comment type="subcellular location">
    <subcellularLocation>
        <location evidence="1">Membrane</location>
        <topology evidence="1">Multi-pass membrane protein</topology>
    </subcellularLocation>
</comment>
<dbReference type="KEGG" id="pfer:IRI77_06760"/>
<evidence type="ECO:0000256" key="5">
    <source>
        <dbReference type="SAM" id="Phobius"/>
    </source>
</evidence>
<keyword evidence="3 5" id="KW-1133">Transmembrane helix</keyword>
<keyword evidence="7" id="KW-1185">Reference proteome</keyword>
<feature type="transmembrane region" description="Helical" evidence="5">
    <location>
        <begin position="128"/>
        <end position="145"/>
    </location>
</feature>
<keyword evidence="2 5" id="KW-0812">Transmembrane</keyword>
<gene>
    <name evidence="6" type="ORF">IRI77_06760</name>
</gene>
<dbReference type="Pfam" id="PF13520">
    <property type="entry name" value="AA_permease_2"/>
    <property type="match status" value="1"/>
</dbReference>
<dbReference type="AlphaFoldDB" id="A0A7S7SM91"/>
<reference evidence="6 7" key="1">
    <citation type="submission" date="2020-10" db="EMBL/GenBank/DDBJ databases">
        <title>Complete genome sequence of Paludibaculum fermentans P105T, a facultatively anaerobic acidobacterium capable of dissimilatory Fe(III) reduction.</title>
        <authorList>
            <person name="Dedysh S.N."/>
            <person name="Beletsky A.V."/>
            <person name="Kulichevskaya I.S."/>
            <person name="Mardanov A.V."/>
            <person name="Ravin N.V."/>
        </authorList>
    </citation>
    <scope>NUCLEOTIDE SEQUENCE [LARGE SCALE GENOMIC DNA]</scope>
    <source>
        <strain evidence="6 7">P105</strain>
    </source>
</reference>
<feature type="transmembrane region" description="Helical" evidence="5">
    <location>
        <begin position="43"/>
        <end position="66"/>
    </location>
</feature>